<dbReference type="AlphaFoldDB" id="A0ABD6CYM4"/>
<protein>
    <submittedName>
        <fullName evidence="1">Exonuclease RecJ</fullName>
    </submittedName>
</protein>
<accession>A0ABD6CYM4</accession>
<evidence type="ECO:0000313" key="2">
    <source>
        <dbReference type="Proteomes" id="UP001597075"/>
    </source>
</evidence>
<sequence>MSTAPATVEDADAGDVAATLRDAPFVRVVAAANGDALAASGVLARALRERSTPFQVRVDPVPNPLPADGDDVALALGVTGGDLALPGDARPTSVGAAAAARELGVDSDPILALAGVTAAGRPVGDAPSLLDAATEQTEIERRPGLAVPTTDPVEGLAHSTLVRGPGSGDPEQVRAALADLGVPADPESADRRQLASWLAIEASAPSTRAAEAVERVLHPYATPERRFATVAGFGDALDAAARERPGTGVALAIRDAEATRSAVVDAWRGHARAVHGALSDATTGRYDGVFVARVADGDPGRLETVARLCRDFESPEPTVLVVADEAAAAASTADDGLDAAMAEAVRAVDADGQSAGGSRWATARFDDASADADAFEAEVSRFIAAFRGAL</sequence>
<name>A0ABD6CYM4_9EURY</name>
<dbReference type="RefSeq" id="WP_256404571.1">
    <property type="nucleotide sequence ID" value="NZ_CP187151.1"/>
</dbReference>
<proteinExistence type="predicted"/>
<dbReference type="Proteomes" id="UP001597075">
    <property type="component" value="Unassembled WGS sequence"/>
</dbReference>
<comment type="caution">
    <text evidence="1">The sequence shown here is derived from an EMBL/GenBank/DDBJ whole genome shotgun (WGS) entry which is preliminary data.</text>
</comment>
<keyword evidence="1" id="KW-0269">Exonuclease</keyword>
<keyword evidence="2" id="KW-1185">Reference proteome</keyword>
<keyword evidence="1" id="KW-0378">Hydrolase</keyword>
<organism evidence="1 2">
    <name type="scientific">Haloplanus ruber</name>
    <dbReference type="NCBI Taxonomy" id="869892"/>
    <lineage>
        <taxon>Archaea</taxon>
        <taxon>Methanobacteriati</taxon>
        <taxon>Methanobacteriota</taxon>
        <taxon>Stenosarchaea group</taxon>
        <taxon>Halobacteria</taxon>
        <taxon>Halobacteriales</taxon>
        <taxon>Haloferacaceae</taxon>
        <taxon>Haloplanus</taxon>
    </lineage>
</organism>
<dbReference type="GO" id="GO:0004527">
    <property type="term" value="F:exonuclease activity"/>
    <property type="evidence" value="ECO:0007669"/>
    <property type="project" value="UniProtKB-KW"/>
</dbReference>
<reference evidence="1 2" key="1">
    <citation type="journal article" date="2019" name="Int. J. Syst. Evol. Microbiol.">
        <title>The Global Catalogue of Microorganisms (GCM) 10K type strain sequencing project: providing services to taxonomists for standard genome sequencing and annotation.</title>
        <authorList>
            <consortium name="The Broad Institute Genomics Platform"/>
            <consortium name="The Broad Institute Genome Sequencing Center for Infectious Disease"/>
            <person name="Wu L."/>
            <person name="Ma J."/>
        </authorList>
    </citation>
    <scope>NUCLEOTIDE SEQUENCE [LARGE SCALE GENOMIC DNA]</scope>
    <source>
        <strain evidence="1 2">CGMCC 1.10594</strain>
    </source>
</reference>
<keyword evidence="1" id="KW-0540">Nuclease</keyword>
<gene>
    <name evidence="1" type="ORF">ACFSBJ_11350</name>
</gene>
<evidence type="ECO:0000313" key="1">
    <source>
        <dbReference type="EMBL" id="MFD1634318.1"/>
    </source>
</evidence>
<dbReference type="EMBL" id="JBHUDL010000010">
    <property type="protein sequence ID" value="MFD1634318.1"/>
    <property type="molecule type" value="Genomic_DNA"/>
</dbReference>